<dbReference type="PROSITE" id="PS50977">
    <property type="entry name" value="HTH_TETR_2"/>
    <property type="match status" value="1"/>
</dbReference>
<organism evidence="6 7">
    <name type="scientific">Nocardia speluncae</name>
    <dbReference type="NCBI Taxonomy" id="419477"/>
    <lineage>
        <taxon>Bacteria</taxon>
        <taxon>Bacillati</taxon>
        <taxon>Actinomycetota</taxon>
        <taxon>Actinomycetes</taxon>
        <taxon>Mycobacteriales</taxon>
        <taxon>Nocardiaceae</taxon>
        <taxon>Nocardia</taxon>
    </lineage>
</organism>
<reference evidence="6 7" key="1">
    <citation type="submission" date="2020-04" db="EMBL/GenBank/DDBJ databases">
        <title>MicrobeNet Type strains.</title>
        <authorList>
            <person name="Nicholson A.C."/>
        </authorList>
    </citation>
    <scope>NUCLEOTIDE SEQUENCE [LARGE SCALE GENOMIC DNA]</scope>
    <source>
        <strain evidence="6 7">DSM 45078</strain>
    </source>
</reference>
<dbReference type="SUPFAM" id="SSF46689">
    <property type="entry name" value="Homeodomain-like"/>
    <property type="match status" value="1"/>
</dbReference>
<evidence type="ECO:0000256" key="4">
    <source>
        <dbReference type="PROSITE-ProRule" id="PRU00335"/>
    </source>
</evidence>
<name>A0A846XKY5_9NOCA</name>
<evidence type="ECO:0000256" key="1">
    <source>
        <dbReference type="ARBA" id="ARBA00023015"/>
    </source>
</evidence>
<dbReference type="Gene3D" id="1.10.357.10">
    <property type="entry name" value="Tetracycline Repressor, domain 2"/>
    <property type="match status" value="1"/>
</dbReference>
<dbReference type="PANTHER" id="PTHR30055:SF238">
    <property type="entry name" value="MYCOFACTOCIN BIOSYNTHESIS TRANSCRIPTIONAL REGULATOR MFTR-RELATED"/>
    <property type="match status" value="1"/>
</dbReference>
<dbReference type="PRINTS" id="PR00455">
    <property type="entry name" value="HTHTETR"/>
</dbReference>
<dbReference type="PANTHER" id="PTHR30055">
    <property type="entry name" value="HTH-TYPE TRANSCRIPTIONAL REGULATOR RUTR"/>
    <property type="match status" value="1"/>
</dbReference>
<dbReference type="InterPro" id="IPR001647">
    <property type="entry name" value="HTH_TetR"/>
</dbReference>
<dbReference type="EMBL" id="JAAXOO010000007">
    <property type="protein sequence ID" value="NKY36918.1"/>
    <property type="molecule type" value="Genomic_DNA"/>
</dbReference>
<dbReference type="InterPro" id="IPR009057">
    <property type="entry name" value="Homeodomain-like_sf"/>
</dbReference>
<keyword evidence="3" id="KW-0804">Transcription</keyword>
<evidence type="ECO:0000256" key="3">
    <source>
        <dbReference type="ARBA" id="ARBA00023163"/>
    </source>
</evidence>
<dbReference type="GO" id="GO:0003700">
    <property type="term" value="F:DNA-binding transcription factor activity"/>
    <property type="evidence" value="ECO:0007669"/>
    <property type="project" value="TreeGrafter"/>
</dbReference>
<keyword evidence="1" id="KW-0805">Transcription regulation</keyword>
<gene>
    <name evidence="6" type="ORF">HGA13_28180</name>
</gene>
<dbReference type="RefSeq" id="WP_068039570.1">
    <property type="nucleotide sequence ID" value="NZ_JAAXOO010000007.1"/>
</dbReference>
<accession>A0A846XKY5</accession>
<keyword evidence="2 4" id="KW-0238">DNA-binding</keyword>
<sequence>MPDVPSERLPLRERKKLRTREALIDTALELFTERGFDSVTLDELCDRVDISKRTFFRTFTSKEDVAMAPLRDLWATFLTDLADREPEPGPLPRTLEESLLATLNRMPAEGWAARAVRSHRLAQSTPAMAASNLEFCARTVRAALEILRERFDLDPDADQRPRLALDIAVAAFHCALDSWSAAPGDAGTATLIAHARDTFAVVPEALAMRVNARAGSRA</sequence>
<feature type="domain" description="HTH tetR-type" evidence="5">
    <location>
        <begin position="17"/>
        <end position="77"/>
    </location>
</feature>
<evidence type="ECO:0000259" key="5">
    <source>
        <dbReference type="PROSITE" id="PS50977"/>
    </source>
</evidence>
<comment type="caution">
    <text evidence="6">The sequence shown here is derived from an EMBL/GenBank/DDBJ whole genome shotgun (WGS) entry which is preliminary data.</text>
</comment>
<keyword evidence="7" id="KW-1185">Reference proteome</keyword>
<dbReference type="AlphaFoldDB" id="A0A846XKY5"/>
<dbReference type="InterPro" id="IPR050109">
    <property type="entry name" value="HTH-type_TetR-like_transc_reg"/>
</dbReference>
<evidence type="ECO:0000313" key="6">
    <source>
        <dbReference type="EMBL" id="NKY36918.1"/>
    </source>
</evidence>
<dbReference type="Proteomes" id="UP000565715">
    <property type="component" value="Unassembled WGS sequence"/>
</dbReference>
<protein>
    <submittedName>
        <fullName evidence="6">TetR family transcriptional regulator</fullName>
    </submittedName>
</protein>
<feature type="DNA-binding region" description="H-T-H motif" evidence="4">
    <location>
        <begin position="40"/>
        <end position="59"/>
    </location>
</feature>
<evidence type="ECO:0000256" key="2">
    <source>
        <dbReference type="ARBA" id="ARBA00023125"/>
    </source>
</evidence>
<proteinExistence type="predicted"/>
<evidence type="ECO:0000313" key="7">
    <source>
        <dbReference type="Proteomes" id="UP000565715"/>
    </source>
</evidence>
<dbReference type="Pfam" id="PF00440">
    <property type="entry name" value="TetR_N"/>
    <property type="match status" value="1"/>
</dbReference>
<dbReference type="GO" id="GO:0000976">
    <property type="term" value="F:transcription cis-regulatory region binding"/>
    <property type="evidence" value="ECO:0007669"/>
    <property type="project" value="TreeGrafter"/>
</dbReference>